<dbReference type="GO" id="GO:0065002">
    <property type="term" value="P:intracellular protein transmembrane transport"/>
    <property type="evidence" value="ECO:0007669"/>
    <property type="project" value="UniProtKB-UniRule"/>
</dbReference>
<feature type="transmembrane region" description="Helical" evidence="10">
    <location>
        <begin position="20"/>
        <end position="37"/>
    </location>
</feature>
<evidence type="ECO:0000256" key="7">
    <source>
        <dbReference type="ARBA" id="ARBA00023010"/>
    </source>
</evidence>
<keyword evidence="7 10" id="KW-0811">Translocation</keyword>
<dbReference type="NCBIfam" id="TIGR00967">
    <property type="entry name" value="3a0501s007"/>
    <property type="match status" value="1"/>
</dbReference>
<evidence type="ECO:0000256" key="3">
    <source>
        <dbReference type="ARBA" id="ARBA00022448"/>
    </source>
</evidence>
<evidence type="ECO:0000256" key="12">
    <source>
        <dbReference type="RuleBase" id="RU003484"/>
    </source>
</evidence>
<keyword evidence="6 10" id="KW-1133">Transmembrane helix</keyword>
<reference evidence="14" key="1">
    <citation type="submission" date="2018-04" db="EMBL/GenBank/DDBJ databases">
        <authorList>
            <person name="Go L.Y."/>
            <person name="Mitchell J.A."/>
        </authorList>
    </citation>
    <scope>NUCLEOTIDE SEQUENCE</scope>
    <source>
        <strain evidence="14">WBAD</strain>
    </source>
</reference>
<feature type="transmembrane region" description="Helical" evidence="10">
    <location>
        <begin position="367"/>
        <end position="389"/>
    </location>
</feature>
<dbReference type="Pfam" id="PF00344">
    <property type="entry name" value="SecY"/>
    <property type="match status" value="1"/>
</dbReference>
<sequence length="442" mass="50056">MNSKFAFDSLGSTLLYKTDLLKRIFFTLMALVCYRLGTYVPIPGINLDIINDIFPKESSGIFGVFNLFSGGALARMTILALNVMPYIVASIVMQLLSSAVKGINEIKNDGELGRRKMNSYIRYMTIVFCIFQSITILIGLERMNREGVLVVVEPGIMFRTIGVFSLLGGTIFLIWLGERISVSGIGNGISLIIFTGITSELHNALSSLLTLNKNGSMSFFITLFVIALFFLLLLLVIFTESSYRKVIVQYPKKQFKKLHNDDFTYIPLKINLSGVIPTIFANAILLTPISIANFYKGHAIADFILNYFMANKVMYIITYLILIVLFNFFYTNFIFNPEENADFLRKNGGFIPGRGPGKHTSDYLQDIVFKLTFIGSAYLVVICTIPEIMRYHYDIPFIFGGTSLLIIVNVITDTIMQVQSYVFSNRYDSWIKKYESKTRRLK</sequence>
<feature type="transmembrane region" description="Helical" evidence="10">
    <location>
        <begin position="275"/>
        <end position="295"/>
    </location>
</feature>
<evidence type="ECO:0000256" key="8">
    <source>
        <dbReference type="ARBA" id="ARBA00023136"/>
    </source>
</evidence>
<feature type="transmembrane region" description="Helical" evidence="10">
    <location>
        <begin position="83"/>
        <end position="100"/>
    </location>
</feature>
<dbReference type="PIRSF" id="PIRSF004557">
    <property type="entry name" value="SecY"/>
    <property type="match status" value="1"/>
</dbReference>
<keyword evidence="8 10" id="KW-0472">Membrane</keyword>
<dbReference type="GO" id="GO:0043952">
    <property type="term" value="P:protein transport by the Sec complex"/>
    <property type="evidence" value="ECO:0007669"/>
    <property type="project" value="UniProtKB-UniRule"/>
</dbReference>
<dbReference type="SUPFAM" id="SSF103491">
    <property type="entry name" value="Preprotein translocase SecY subunit"/>
    <property type="match status" value="1"/>
</dbReference>
<dbReference type="EMBL" id="OUNE01000063">
    <property type="protein sequence ID" value="SPP32956.1"/>
    <property type="molecule type" value="Genomic_DNA"/>
</dbReference>
<evidence type="ECO:0000256" key="5">
    <source>
        <dbReference type="ARBA" id="ARBA00022927"/>
    </source>
</evidence>
<dbReference type="PRINTS" id="PR00303">
    <property type="entry name" value="SECYTRNLCASE"/>
</dbReference>
<dbReference type="GO" id="GO:0006605">
    <property type="term" value="P:protein targeting"/>
    <property type="evidence" value="ECO:0007669"/>
    <property type="project" value="UniProtKB-UniRule"/>
</dbReference>
<comment type="function">
    <text evidence="10 11">The central subunit of the protein translocation channel SecYEG. Consists of two halves formed by TMs 1-5 and 6-10. These two domains form a lateral gate at the front which open onto the bilayer between TMs 2 and 7, and are clamped together by SecE at the back. The channel is closed by both a pore ring composed of hydrophobic SecY resides and a short helix (helix 2A) on the extracellular side of the membrane which forms a plug. The plug probably moves laterally to allow the channel to open. The ring and the pore may move independently.</text>
</comment>
<evidence type="ECO:0000313" key="14">
    <source>
        <dbReference type="EMBL" id="SPP32956.1"/>
    </source>
</evidence>
<gene>
    <name evidence="10 14" type="primary">secY</name>
    <name evidence="14" type="ORF">WBAD_0386</name>
</gene>
<dbReference type="PANTHER" id="PTHR10906">
    <property type="entry name" value="SECY/SEC61-ALPHA FAMILY MEMBER"/>
    <property type="match status" value="1"/>
</dbReference>
<feature type="transmembrane region" description="Helical" evidence="10">
    <location>
        <begin position="156"/>
        <end position="176"/>
    </location>
</feature>
<dbReference type="AlphaFoldDB" id="A0A3B0IYX5"/>
<keyword evidence="4 10" id="KW-0812">Transmembrane</keyword>
<dbReference type="InterPro" id="IPR026593">
    <property type="entry name" value="SecY"/>
</dbReference>
<dbReference type="InterPro" id="IPR002208">
    <property type="entry name" value="SecY/SEC61-alpha"/>
</dbReference>
<dbReference type="FunFam" id="1.10.3370.10:FF:000001">
    <property type="entry name" value="Preprotein translocase subunit SecY"/>
    <property type="match status" value="1"/>
</dbReference>
<comment type="subcellular location">
    <subcellularLocation>
        <location evidence="10">Cell membrane</location>
        <topology evidence="10">Multi-pass membrane protein</topology>
    </subcellularLocation>
    <subcellularLocation>
        <location evidence="1 12">Membrane</location>
        <topology evidence="1 12">Multi-pass membrane protein</topology>
    </subcellularLocation>
</comment>
<dbReference type="HAMAP" id="MF_01465">
    <property type="entry name" value="SecY"/>
    <property type="match status" value="1"/>
</dbReference>
<dbReference type="InterPro" id="IPR030659">
    <property type="entry name" value="SecY_CS"/>
</dbReference>
<feature type="transmembrane region" description="Helical" evidence="10">
    <location>
        <begin position="217"/>
        <end position="238"/>
    </location>
</feature>
<keyword evidence="3 10" id="KW-0813">Transport</keyword>
<feature type="transmembrane region" description="Helical" evidence="10">
    <location>
        <begin position="315"/>
        <end position="335"/>
    </location>
</feature>
<name>A0A3B0IYX5_9RICK</name>
<feature type="transmembrane region" description="Helical" evidence="10">
    <location>
        <begin position="395"/>
        <end position="416"/>
    </location>
</feature>
<evidence type="ECO:0000256" key="2">
    <source>
        <dbReference type="ARBA" id="ARBA00005751"/>
    </source>
</evidence>
<evidence type="ECO:0000256" key="13">
    <source>
        <dbReference type="RuleBase" id="RU004349"/>
    </source>
</evidence>
<comment type="subunit">
    <text evidence="10">Component of the Sec protein translocase complex. Heterotrimer consisting of SecY, SecE and SecG subunits. The heterotrimers can form oligomers, although 1 heterotrimer is thought to be able to translocate proteins. Interacts with the ribosome. Interacts with SecDF, and other proteins may be involved. Interacts with SecA.</text>
</comment>
<keyword evidence="10" id="KW-1003">Cell membrane</keyword>
<dbReference type="InterPro" id="IPR023201">
    <property type="entry name" value="SecY_dom_sf"/>
</dbReference>
<organism evidence="14">
    <name type="scientific">Wolbachia endosymbiont of Aleurodicus dispersus</name>
    <dbReference type="NCBI Taxonomy" id="1288877"/>
    <lineage>
        <taxon>Bacteria</taxon>
        <taxon>Pseudomonadati</taxon>
        <taxon>Pseudomonadota</taxon>
        <taxon>Alphaproteobacteria</taxon>
        <taxon>Rickettsiales</taxon>
        <taxon>Anaplasmataceae</taxon>
        <taxon>Wolbachieae</taxon>
        <taxon>Wolbachia</taxon>
    </lineage>
</organism>
<dbReference type="GO" id="GO:0005886">
    <property type="term" value="C:plasma membrane"/>
    <property type="evidence" value="ECO:0007669"/>
    <property type="project" value="UniProtKB-SubCell"/>
</dbReference>
<dbReference type="Gene3D" id="1.10.3370.10">
    <property type="entry name" value="SecY subunit domain"/>
    <property type="match status" value="1"/>
</dbReference>
<evidence type="ECO:0000256" key="10">
    <source>
        <dbReference type="HAMAP-Rule" id="MF_01465"/>
    </source>
</evidence>
<proteinExistence type="inferred from homology"/>
<keyword evidence="5 10" id="KW-0653">Protein transport</keyword>
<accession>A0A3B0IYX5</accession>
<evidence type="ECO:0000256" key="6">
    <source>
        <dbReference type="ARBA" id="ARBA00022989"/>
    </source>
</evidence>
<dbReference type="PROSITE" id="PS00756">
    <property type="entry name" value="SECY_2"/>
    <property type="match status" value="1"/>
</dbReference>
<feature type="transmembrane region" description="Helical" evidence="10">
    <location>
        <begin position="120"/>
        <end position="140"/>
    </location>
</feature>
<evidence type="ECO:0000256" key="4">
    <source>
        <dbReference type="ARBA" id="ARBA00022692"/>
    </source>
</evidence>
<dbReference type="PROSITE" id="PS00755">
    <property type="entry name" value="SECY_1"/>
    <property type="match status" value="1"/>
</dbReference>
<evidence type="ECO:0000256" key="9">
    <source>
        <dbReference type="ARBA" id="ARBA00039733"/>
    </source>
</evidence>
<feature type="transmembrane region" description="Helical" evidence="10">
    <location>
        <begin position="188"/>
        <end position="205"/>
    </location>
</feature>
<evidence type="ECO:0000256" key="11">
    <source>
        <dbReference type="RuleBase" id="RU000537"/>
    </source>
</evidence>
<comment type="similarity">
    <text evidence="2 10 13">Belongs to the SecY/SEC61-alpha family.</text>
</comment>
<evidence type="ECO:0000256" key="1">
    <source>
        <dbReference type="ARBA" id="ARBA00004141"/>
    </source>
</evidence>
<protein>
    <recommendedName>
        <fullName evidence="9 10">Protein translocase subunit SecY</fullName>
    </recommendedName>
</protein>